<dbReference type="GeneID" id="67182561"/>
<dbReference type="AlphaFoldDB" id="E1SM32"/>
<evidence type="ECO:0000313" key="2">
    <source>
        <dbReference type="Proteomes" id="UP000006683"/>
    </source>
</evidence>
<dbReference type="EMBL" id="CP002209">
    <property type="protein sequence ID" value="ADN76550.1"/>
    <property type="molecule type" value="Genomic_DNA"/>
</dbReference>
<evidence type="ECO:0000313" key="1">
    <source>
        <dbReference type="EMBL" id="ADN76550.1"/>
    </source>
</evidence>
<dbReference type="eggNOG" id="ENOG5033J17">
    <property type="taxonomic scope" value="Bacteria"/>
</dbReference>
<dbReference type="Proteomes" id="UP000006683">
    <property type="component" value="Chromosome"/>
</dbReference>
<dbReference type="PROSITE" id="PS51257">
    <property type="entry name" value="PROKAR_LIPOPROTEIN"/>
    <property type="match status" value="1"/>
</dbReference>
<accession>E1SM32</accession>
<dbReference type="HOGENOM" id="CLU_2381871_0_0_6"/>
<name>E1SM32_FERBD</name>
<dbReference type="KEGG" id="fbl:Fbal_2348"/>
<gene>
    <name evidence="1" type="ordered locus">Fbal_2348</name>
</gene>
<evidence type="ECO:0008006" key="3">
    <source>
        <dbReference type="Google" id="ProtNLM"/>
    </source>
</evidence>
<proteinExistence type="predicted"/>
<protein>
    <recommendedName>
        <fullName evidence="3">Lipoprotein</fullName>
    </recommendedName>
</protein>
<keyword evidence="2" id="KW-1185">Reference proteome</keyword>
<dbReference type="STRING" id="550540.Fbal_2348"/>
<reference evidence="1 2" key="1">
    <citation type="journal article" date="2010" name="Stand. Genomic Sci.">
        <title>Complete genome sequence of Ferrimonas balearica type strain (PAT).</title>
        <authorList>
            <person name="Nolan M."/>
            <person name="Sikorski J."/>
            <person name="Davenport K."/>
            <person name="Lucas S."/>
            <person name="Glavina Del Rio T."/>
            <person name="Tice H."/>
            <person name="Cheng J."/>
            <person name="Goodwin L."/>
            <person name="Pitluck S."/>
            <person name="Liolios K."/>
            <person name="Ivanova N."/>
            <person name="Mavromatis K."/>
            <person name="Ovchinnikova G."/>
            <person name="Pati A."/>
            <person name="Chen A."/>
            <person name="Palaniappan K."/>
            <person name="Land M."/>
            <person name="Hauser L."/>
            <person name="Chang Y."/>
            <person name="Jeffries C."/>
            <person name="Tapia R."/>
            <person name="Brettin T."/>
            <person name="Detter J."/>
            <person name="Han C."/>
            <person name="Yasawong M."/>
            <person name="Rohde M."/>
            <person name="Tindall B."/>
            <person name="Goker M."/>
            <person name="Woyke T."/>
            <person name="Bristow J."/>
            <person name="Eisen J."/>
            <person name="Markowitz V."/>
            <person name="Hugenholtz P."/>
            <person name="Kyrpides N."/>
            <person name="Klenk H."/>
            <person name="Lapidus A."/>
        </authorList>
    </citation>
    <scope>NUCLEOTIDE SEQUENCE [LARGE SCALE GENOMIC DNA]</scope>
    <source>
        <strain evidence="2">DSM 9799 / CCM 4581 / KCTC 23876 / PAT</strain>
    </source>
</reference>
<dbReference type="RefSeq" id="WP_013345856.1">
    <property type="nucleotide sequence ID" value="NC_014541.1"/>
</dbReference>
<organism evidence="1 2">
    <name type="scientific">Ferrimonas balearica (strain DSM 9799 / CCM 4581 / KCTC 23876 / PAT)</name>
    <dbReference type="NCBI Taxonomy" id="550540"/>
    <lineage>
        <taxon>Bacteria</taxon>
        <taxon>Pseudomonadati</taxon>
        <taxon>Pseudomonadota</taxon>
        <taxon>Gammaproteobacteria</taxon>
        <taxon>Alteromonadales</taxon>
        <taxon>Ferrimonadaceae</taxon>
        <taxon>Ferrimonas</taxon>
    </lineage>
</organism>
<sequence>MKIQLAGGLALILLTGCQSNNVMEQFALGGTTASVKQMEILDPDAARRDEGRINDLDGQYGDTVMDNYRKSAYEPKSARGNLSRFGVGRGGGNN</sequence>
<dbReference type="OrthoDB" id="5600970at2"/>